<evidence type="ECO:0000256" key="1">
    <source>
        <dbReference type="SAM" id="MobiDB-lite"/>
    </source>
</evidence>
<accession>A0A7S3P7S7</accession>
<feature type="region of interest" description="Disordered" evidence="1">
    <location>
        <begin position="69"/>
        <end position="90"/>
    </location>
</feature>
<organism evidence="3">
    <name type="scientific">Amphora coffeiformis</name>
    <dbReference type="NCBI Taxonomy" id="265554"/>
    <lineage>
        <taxon>Eukaryota</taxon>
        <taxon>Sar</taxon>
        <taxon>Stramenopiles</taxon>
        <taxon>Ochrophyta</taxon>
        <taxon>Bacillariophyta</taxon>
        <taxon>Bacillariophyceae</taxon>
        <taxon>Bacillariophycidae</taxon>
        <taxon>Thalassiophysales</taxon>
        <taxon>Catenulaceae</taxon>
        <taxon>Amphora</taxon>
    </lineage>
</organism>
<reference evidence="3" key="1">
    <citation type="submission" date="2021-01" db="EMBL/GenBank/DDBJ databases">
        <authorList>
            <person name="Corre E."/>
            <person name="Pelletier E."/>
            <person name="Niang G."/>
            <person name="Scheremetjew M."/>
            <person name="Finn R."/>
            <person name="Kale V."/>
            <person name="Holt S."/>
            <person name="Cochrane G."/>
            <person name="Meng A."/>
            <person name="Brown T."/>
            <person name="Cohen L."/>
        </authorList>
    </citation>
    <scope>NUCLEOTIDE SEQUENCE</scope>
    <source>
        <strain evidence="3">CCMP127</strain>
    </source>
</reference>
<proteinExistence type="predicted"/>
<keyword evidence="2" id="KW-0812">Transmembrane</keyword>
<evidence type="ECO:0000256" key="2">
    <source>
        <dbReference type="SAM" id="Phobius"/>
    </source>
</evidence>
<protein>
    <submittedName>
        <fullName evidence="3">Uncharacterized protein</fullName>
    </submittedName>
</protein>
<dbReference type="AlphaFoldDB" id="A0A7S3P7S7"/>
<feature type="region of interest" description="Disordered" evidence="1">
    <location>
        <begin position="1"/>
        <end position="23"/>
    </location>
</feature>
<sequence length="243" mass="27292">METKMNLGNKDRRTSGCSTRMKDHRQRINKPAVAYCLLGAVVVAFLWHLPSMLTTRSIVYKTPYIPPELRQKSSSSSQQQVESKPNHFEERQPQWGCRVLKRSPKQWETVDMHTKWNLEYAEFLPGHCREYCDTFCSNSSTYNQKHCTAGGMCCEQSSCFDDTSSEQENIAFTTPPCGTIGDSCRGKDYCCKAGLACQDGTCQGPACLPGGSFCRGSPIPCCEPCMCYENWEAVESSEGECWC</sequence>
<feature type="compositionally biased region" description="Basic and acidic residues" evidence="1">
    <location>
        <begin position="1"/>
        <end position="14"/>
    </location>
</feature>
<dbReference type="EMBL" id="HBIM01009869">
    <property type="protein sequence ID" value="CAE0410904.1"/>
    <property type="molecule type" value="Transcribed_RNA"/>
</dbReference>
<name>A0A7S3P7S7_9STRA</name>
<keyword evidence="2" id="KW-1133">Transmembrane helix</keyword>
<feature type="transmembrane region" description="Helical" evidence="2">
    <location>
        <begin position="32"/>
        <end position="49"/>
    </location>
</feature>
<evidence type="ECO:0000313" key="3">
    <source>
        <dbReference type="EMBL" id="CAE0410904.1"/>
    </source>
</evidence>
<keyword evidence="2" id="KW-0472">Membrane</keyword>
<gene>
    <name evidence="3" type="ORF">ACOF00016_LOCUS8319</name>
</gene>